<proteinExistence type="inferred from homology"/>
<dbReference type="InterPro" id="IPR002569">
    <property type="entry name" value="Met_Sox_Rdtase_MsrA_dom"/>
</dbReference>
<keyword evidence="5" id="KW-0732">Signal</keyword>
<dbReference type="Proteomes" id="UP000887568">
    <property type="component" value="Unplaced"/>
</dbReference>
<dbReference type="EC" id="1.8.4.11" evidence="2"/>
<dbReference type="RefSeq" id="XP_038060622.1">
    <property type="nucleotide sequence ID" value="XM_038204694.1"/>
</dbReference>
<keyword evidence="3" id="KW-0560">Oxidoreductase</keyword>
<dbReference type="GO" id="GO:0008113">
    <property type="term" value="F:peptide-methionine (S)-S-oxide reductase activity"/>
    <property type="evidence" value="ECO:0007669"/>
    <property type="project" value="UniProtKB-EC"/>
</dbReference>
<reference evidence="7" key="1">
    <citation type="submission" date="2022-11" db="UniProtKB">
        <authorList>
            <consortium name="EnsemblMetazoa"/>
        </authorList>
    </citation>
    <scope>IDENTIFICATION</scope>
</reference>
<dbReference type="PANTHER" id="PTHR43774:SF1">
    <property type="entry name" value="PEPTIDE METHIONINE SULFOXIDE REDUCTASE MSRA 2"/>
    <property type="match status" value="1"/>
</dbReference>
<dbReference type="EnsemblMetazoa" id="XM_038204693.1">
    <property type="protein sequence ID" value="XP_038060621.1"/>
    <property type="gene ID" value="LOC119731522"/>
</dbReference>
<evidence type="ECO:0000259" key="6">
    <source>
        <dbReference type="Pfam" id="PF01625"/>
    </source>
</evidence>
<name>A0A914AA31_PATMI</name>
<keyword evidence="8" id="KW-1185">Reference proteome</keyword>
<dbReference type="FunFam" id="3.30.1060.10:FF:000004">
    <property type="entry name" value="Peptide methionine sulfoxide reductase A5"/>
    <property type="match status" value="1"/>
</dbReference>
<protein>
    <recommendedName>
        <fullName evidence="2">peptide-methionine (S)-S-oxide reductase</fullName>
        <ecNumber evidence="2">1.8.4.11</ecNumber>
    </recommendedName>
    <alternativeName>
        <fullName evidence="4">Peptide-methionine (S)-S-oxide reductase</fullName>
    </alternativeName>
</protein>
<dbReference type="GeneID" id="119731522"/>
<dbReference type="Gene3D" id="3.30.1060.10">
    <property type="entry name" value="Peptide methionine sulphoxide reductase MsrA"/>
    <property type="match status" value="1"/>
</dbReference>
<dbReference type="AlphaFoldDB" id="A0A914AA31"/>
<evidence type="ECO:0000256" key="4">
    <source>
        <dbReference type="ARBA" id="ARBA00030643"/>
    </source>
</evidence>
<sequence length="265" mass="30029">MKSCIGLGLILVAVFCVTTADEYEDTPVCTGETKRLMEQRFRPSHLSYQEPDVPTLKATFSMGCFWGVESVFGALPGVIRVKVGYTGGIKENPTYESLDDHTESVEIEFDPERITYASLLETFWANHNPSDLKPVQYMSAIFYHDYIQMKSAEDSKLNQRRVLGEDTLTKIKRAKVFYDAEDYHQKYFLRQHANFVQSLGLTDQDFLSSWRATKLLGYITGNGDEQNLKQEKDALGLTDDHMSYLAAARKSGKEGRCSAAKKDEL</sequence>
<evidence type="ECO:0000256" key="3">
    <source>
        <dbReference type="ARBA" id="ARBA00023002"/>
    </source>
</evidence>
<feature type="signal peptide" evidence="5">
    <location>
        <begin position="1"/>
        <end position="20"/>
    </location>
</feature>
<dbReference type="NCBIfam" id="TIGR00401">
    <property type="entry name" value="msrA"/>
    <property type="match status" value="1"/>
</dbReference>
<dbReference type="PANTHER" id="PTHR43774">
    <property type="entry name" value="PEPTIDE METHIONINE SULFOXIDE REDUCTASE"/>
    <property type="match status" value="1"/>
</dbReference>
<evidence type="ECO:0000256" key="1">
    <source>
        <dbReference type="ARBA" id="ARBA00005591"/>
    </source>
</evidence>
<comment type="similarity">
    <text evidence="1">Belongs to the MsrA Met sulfoxide reductase family.</text>
</comment>
<dbReference type="RefSeq" id="XP_038060623.1">
    <property type="nucleotide sequence ID" value="XM_038204695.1"/>
</dbReference>
<dbReference type="SUPFAM" id="SSF55068">
    <property type="entry name" value="Peptide methionine sulfoxide reductase"/>
    <property type="match status" value="1"/>
</dbReference>
<dbReference type="EnsemblMetazoa" id="XM_038204695.1">
    <property type="protein sequence ID" value="XP_038060623.1"/>
    <property type="gene ID" value="LOC119731522"/>
</dbReference>
<evidence type="ECO:0000256" key="2">
    <source>
        <dbReference type="ARBA" id="ARBA00012502"/>
    </source>
</evidence>
<evidence type="ECO:0000313" key="7">
    <source>
        <dbReference type="EnsemblMetazoa" id="XP_038060623.1"/>
    </source>
</evidence>
<dbReference type="OrthoDB" id="77405at2759"/>
<feature type="chain" id="PRO_5038324094" description="peptide-methionine (S)-S-oxide reductase" evidence="5">
    <location>
        <begin position="21"/>
        <end position="265"/>
    </location>
</feature>
<dbReference type="HAMAP" id="MF_01401">
    <property type="entry name" value="MsrA"/>
    <property type="match status" value="1"/>
</dbReference>
<dbReference type="OMA" id="CFWGPEA"/>
<dbReference type="EnsemblMetazoa" id="XM_038204694.1">
    <property type="protein sequence ID" value="XP_038060622.1"/>
    <property type="gene ID" value="LOC119731522"/>
</dbReference>
<organism evidence="7 8">
    <name type="scientific">Patiria miniata</name>
    <name type="common">Bat star</name>
    <name type="synonym">Asterina miniata</name>
    <dbReference type="NCBI Taxonomy" id="46514"/>
    <lineage>
        <taxon>Eukaryota</taxon>
        <taxon>Metazoa</taxon>
        <taxon>Echinodermata</taxon>
        <taxon>Eleutherozoa</taxon>
        <taxon>Asterozoa</taxon>
        <taxon>Asteroidea</taxon>
        <taxon>Valvatacea</taxon>
        <taxon>Valvatida</taxon>
        <taxon>Asterinidae</taxon>
        <taxon>Patiria</taxon>
    </lineage>
</organism>
<dbReference type="InterPro" id="IPR036509">
    <property type="entry name" value="Met_Sox_Rdtase_MsrA_sf"/>
</dbReference>
<feature type="domain" description="Peptide methionine sulphoxide reductase MsrA" evidence="6">
    <location>
        <begin position="57"/>
        <end position="195"/>
    </location>
</feature>
<dbReference type="Pfam" id="PF01625">
    <property type="entry name" value="PMSR"/>
    <property type="match status" value="1"/>
</dbReference>
<evidence type="ECO:0000313" key="8">
    <source>
        <dbReference type="Proteomes" id="UP000887568"/>
    </source>
</evidence>
<evidence type="ECO:0000256" key="5">
    <source>
        <dbReference type="SAM" id="SignalP"/>
    </source>
</evidence>
<dbReference type="RefSeq" id="XP_038060621.1">
    <property type="nucleotide sequence ID" value="XM_038204693.1"/>
</dbReference>
<accession>A0A914AA31</accession>